<evidence type="ECO:0000256" key="7">
    <source>
        <dbReference type="ARBA" id="ARBA00022989"/>
    </source>
</evidence>
<dbReference type="EMBL" id="HBGS01057480">
    <property type="protein sequence ID" value="CAD9481564.1"/>
    <property type="molecule type" value="Transcribed_RNA"/>
</dbReference>
<dbReference type="PANTHER" id="PTHR10485">
    <property type="entry name" value="MITOCHONDRIAL IMPORT INNER MEMBRANE TRANSLOCASE SUBUNIT TIM-17"/>
    <property type="match status" value="1"/>
</dbReference>
<organism evidence="12">
    <name type="scientific">Octactis speculum</name>
    <dbReference type="NCBI Taxonomy" id="3111310"/>
    <lineage>
        <taxon>Eukaryota</taxon>
        <taxon>Sar</taxon>
        <taxon>Stramenopiles</taxon>
        <taxon>Ochrophyta</taxon>
        <taxon>Dictyochophyceae</taxon>
        <taxon>Dictyochales</taxon>
        <taxon>Dictyochaceae</taxon>
        <taxon>Octactis</taxon>
    </lineage>
</organism>
<feature type="compositionally biased region" description="Polar residues" evidence="11">
    <location>
        <begin position="193"/>
        <end position="203"/>
    </location>
</feature>
<comment type="similarity">
    <text evidence="2">Belongs to the Tim17/Tim22/Tim23 family.</text>
</comment>
<keyword evidence="8" id="KW-0811">Translocation</keyword>
<keyword evidence="4" id="KW-0812">Transmembrane</keyword>
<keyword evidence="7" id="KW-1133">Transmembrane helix</keyword>
<protein>
    <recommendedName>
        <fullName evidence="13">Mitochondrial import inner membrane translocase subunit TIM17</fullName>
    </recommendedName>
</protein>
<keyword evidence="6" id="KW-0653">Protein transport</keyword>
<dbReference type="AlphaFoldDB" id="A0A7S2MGB5"/>
<reference evidence="12" key="1">
    <citation type="submission" date="2021-01" db="EMBL/GenBank/DDBJ databases">
        <authorList>
            <person name="Corre E."/>
            <person name="Pelletier E."/>
            <person name="Niang G."/>
            <person name="Scheremetjew M."/>
            <person name="Finn R."/>
            <person name="Kale V."/>
            <person name="Holt S."/>
            <person name="Cochrane G."/>
            <person name="Meng A."/>
            <person name="Brown T."/>
            <person name="Cohen L."/>
        </authorList>
    </citation>
    <scope>NUCLEOTIDE SEQUENCE</scope>
    <source>
        <strain evidence="12">CCMP1381</strain>
    </source>
</reference>
<keyword evidence="3" id="KW-0813">Transport</keyword>
<gene>
    <name evidence="12" type="ORF">DSPE1174_LOCUS29993</name>
</gene>
<keyword evidence="10" id="KW-0472">Membrane</keyword>
<evidence type="ECO:0000256" key="3">
    <source>
        <dbReference type="ARBA" id="ARBA00022448"/>
    </source>
</evidence>
<evidence type="ECO:0000256" key="2">
    <source>
        <dbReference type="ARBA" id="ARBA00008444"/>
    </source>
</evidence>
<evidence type="ECO:0000256" key="6">
    <source>
        <dbReference type="ARBA" id="ARBA00022927"/>
    </source>
</evidence>
<dbReference type="GO" id="GO:0030150">
    <property type="term" value="P:protein import into mitochondrial matrix"/>
    <property type="evidence" value="ECO:0007669"/>
    <property type="project" value="TreeGrafter"/>
</dbReference>
<evidence type="ECO:0000256" key="4">
    <source>
        <dbReference type="ARBA" id="ARBA00022692"/>
    </source>
</evidence>
<dbReference type="Pfam" id="PF02466">
    <property type="entry name" value="Tim17"/>
    <property type="match status" value="1"/>
</dbReference>
<evidence type="ECO:0000256" key="10">
    <source>
        <dbReference type="ARBA" id="ARBA00023136"/>
    </source>
</evidence>
<keyword evidence="9" id="KW-0496">Mitochondrion</keyword>
<dbReference type="GO" id="GO:0005744">
    <property type="term" value="C:TIM23 mitochondrial import inner membrane translocase complex"/>
    <property type="evidence" value="ECO:0007669"/>
    <property type="project" value="TreeGrafter"/>
</dbReference>
<sequence>MGEYSGREPCPARILDDIGGAFCMGAVCGGIWHAGKGFRNAPTGWKNRFQFSIDAVKARGPVLGGSFAVWGALFASFDCSFAAVRRKEDPWNSIMSGAATGALLAARAGPKAAGKNALIGGILLAGIEGLGIMITKMSAPPIPTAEDMQQQNMQDPLAPPTMAPSFGNVSVSDLFGSSSETEDVDTTSVSSDPFYSSPETNAFSMAGGEGTLGAESPQKKSWYNPF</sequence>
<feature type="region of interest" description="Disordered" evidence="11">
    <location>
        <begin position="174"/>
        <end position="226"/>
    </location>
</feature>
<evidence type="ECO:0000256" key="5">
    <source>
        <dbReference type="ARBA" id="ARBA00022792"/>
    </source>
</evidence>
<comment type="subcellular location">
    <subcellularLocation>
        <location evidence="1">Mitochondrion inner membrane</location>
        <topology evidence="1">Multi-pass membrane protein</topology>
    </subcellularLocation>
</comment>
<accession>A0A7S2MGB5</accession>
<evidence type="ECO:0000313" key="12">
    <source>
        <dbReference type="EMBL" id="CAD9481564.1"/>
    </source>
</evidence>
<dbReference type="GO" id="GO:0008320">
    <property type="term" value="F:protein transmembrane transporter activity"/>
    <property type="evidence" value="ECO:0007669"/>
    <property type="project" value="TreeGrafter"/>
</dbReference>
<evidence type="ECO:0000256" key="8">
    <source>
        <dbReference type="ARBA" id="ARBA00023010"/>
    </source>
</evidence>
<evidence type="ECO:0000256" key="9">
    <source>
        <dbReference type="ARBA" id="ARBA00023128"/>
    </source>
</evidence>
<proteinExistence type="inferred from homology"/>
<name>A0A7S2MGB5_9STRA</name>
<dbReference type="PANTHER" id="PTHR10485:SF0">
    <property type="entry name" value="AT05822P-RELATED"/>
    <property type="match status" value="1"/>
</dbReference>
<keyword evidence="5" id="KW-0999">Mitochondrion inner membrane</keyword>
<evidence type="ECO:0000256" key="1">
    <source>
        <dbReference type="ARBA" id="ARBA00004448"/>
    </source>
</evidence>
<evidence type="ECO:0008006" key="13">
    <source>
        <dbReference type="Google" id="ProtNLM"/>
    </source>
</evidence>
<evidence type="ECO:0000256" key="11">
    <source>
        <dbReference type="SAM" id="MobiDB-lite"/>
    </source>
</evidence>